<gene>
    <name evidence="5" type="ORF">EHQ83_03940</name>
</gene>
<accession>A0A6N4R1B8</accession>
<evidence type="ECO:0000256" key="1">
    <source>
        <dbReference type="ARBA" id="ARBA00022729"/>
    </source>
</evidence>
<organism evidence="5 6">
    <name type="scientific">Leptospira yasudae</name>
    <dbReference type="NCBI Taxonomy" id="2202201"/>
    <lineage>
        <taxon>Bacteria</taxon>
        <taxon>Pseudomonadati</taxon>
        <taxon>Spirochaetota</taxon>
        <taxon>Spirochaetia</taxon>
        <taxon>Leptospirales</taxon>
        <taxon>Leptospiraceae</taxon>
        <taxon>Leptospira</taxon>
    </lineage>
</organism>
<evidence type="ECO:0000256" key="2">
    <source>
        <dbReference type="SAM" id="MobiDB-lite"/>
    </source>
</evidence>
<proteinExistence type="predicted"/>
<dbReference type="Pfam" id="PF07603">
    <property type="entry name" value="Lcl_C"/>
    <property type="match status" value="1"/>
</dbReference>
<feature type="region of interest" description="Disordered" evidence="2">
    <location>
        <begin position="407"/>
        <end position="427"/>
    </location>
</feature>
<dbReference type="Proteomes" id="UP000297613">
    <property type="component" value="Unassembled WGS sequence"/>
</dbReference>
<dbReference type="InterPro" id="IPR014755">
    <property type="entry name" value="Cu-Rt/internalin_Ig-like"/>
</dbReference>
<reference evidence="5 6" key="1">
    <citation type="journal article" date="2019" name="PLoS Negl. Trop. Dis.">
        <title>Revisiting the worldwide diversity of Leptospira species in the environment.</title>
        <authorList>
            <person name="Vincent A.T."/>
            <person name="Schiettekatte O."/>
            <person name="Bourhy P."/>
            <person name="Veyrier F.J."/>
            <person name="Picardeau M."/>
        </authorList>
    </citation>
    <scope>NUCLEOTIDE SEQUENCE [LARGE SCALE GENOMIC DNA]</scope>
    <source>
        <strain evidence="5 6">201702445</strain>
    </source>
</reference>
<dbReference type="InterPro" id="IPR011460">
    <property type="entry name" value="Lcl_C"/>
</dbReference>
<keyword evidence="3" id="KW-1133">Transmembrane helix</keyword>
<dbReference type="Gene3D" id="2.60.40.1220">
    <property type="match status" value="1"/>
</dbReference>
<keyword evidence="1" id="KW-0732">Signal</keyword>
<feature type="domain" description="Lcl C-terminal" evidence="4">
    <location>
        <begin position="582"/>
        <end position="670"/>
    </location>
</feature>
<keyword evidence="3" id="KW-0812">Transmembrane</keyword>
<keyword evidence="3" id="KW-0472">Membrane</keyword>
<evidence type="ECO:0000313" key="6">
    <source>
        <dbReference type="Proteomes" id="UP000297613"/>
    </source>
</evidence>
<evidence type="ECO:0000259" key="4">
    <source>
        <dbReference type="Pfam" id="PF07603"/>
    </source>
</evidence>
<comment type="caution">
    <text evidence="5">The sequence shown here is derived from an EMBL/GenBank/DDBJ whole genome shotgun (WGS) entry which is preliminary data.</text>
</comment>
<protein>
    <submittedName>
        <fullName evidence="5">DUF1566 domain-containing protein</fullName>
    </submittedName>
</protein>
<feature type="transmembrane region" description="Helical" evidence="3">
    <location>
        <begin position="21"/>
        <end position="38"/>
    </location>
</feature>
<name>A0A6N4R1B8_9LEPT</name>
<evidence type="ECO:0000313" key="5">
    <source>
        <dbReference type="EMBL" id="TGL88106.1"/>
    </source>
</evidence>
<dbReference type="AlphaFoldDB" id="A0A6N4R1B8"/>
<evidence type="ECO:0000256" key="3">
    <source>
        <dbReference type="SAM" id="Phobius"/>
    </source>
</evidence>
<dbReference type="EMBL" id="RQGM01000012">
    <property type="protein sequence ID" value="TGL88106.1"/>
    <property type="molecule type" value="Genomic_DNA"/>
</dbReference>
<sequence length="754" mass="80201">MLNSLEGLMKLKTAHKSRIFFYLRFYSLLLLFQIVVLNCLTDDGKKNRSFFFFPSSIGPDSGPNPILPPTVTGKLTYSSANTIYLSGQSGAIEYNDIQWSSSLDASYQIRYGATNCSDGSLYDSGSISASVSNTSRIHAVAGAVPLTIGSNPIRICLFNSSGTTLWDSYAILAERDDTPPTISFSPSSGTFGTSAPSITISCSDTGNSGCNKIAYRMDGTAAYISNTGTAATGSSLFSSALSLPNNSTTNLSAIAVDNAGNIGSTNAATYIVAVGNPTITIVSLSPTIIKSSGSSNLRWKSDIAGNYSIQVGGTNCSNGTSLSTGSTTANTNVDYTVAGSSLAAGINTLRVCLTTAGSNQGYNTTTMTRDDIAPQIVATSPVISPNASAYSLSVTQRTFSLTFNEDMDTSSTPIPQHRDQTQGGDPEIKWPGAIGSWSADKRTYTLNVRSNLPEWHKFYFLYASSSFKDIAGNIVASSPVVSVISGNIKLDHGTINDTRYLAPSESRQTDCTDANGVSISCSGSGQDGETNALASGLLTPGTLAGFPSDYVTVDIRNSRYWKSCLADYEWNGVTCSKICAVDLKWNGSACVADLGNPYKSFNRSVEDCSSLNTRNSGAGYAGRTGWRVPTIAEYYTILEYNGSSGNETIPETYFPGILRNNFERYWTSSNGITINNTNRYGYGANPPSPSPSHSIEQLSNGPIPVAYNYSDPSLLISWGAWSVTVFEGITHVSNKLKSSGWSGNFDYTSMCISD</sequence>